<protein>
    <recommendedName>
        <fullName evidence="2">F-box domain-containing protein</fullName>
    </recommendedName>
</protein>
<sequence>MAEEISRQTSQRSRSRSSQSSQNIPELLSLPDEILEQVYLFLSFNDRLNFRWVCTALQEVYKSSALLQYQFTLETTGYLDIPYKPCASTPSTSIIYQSGNNEEDLISPVEASGSSSLSVRSPFTNKIRPTIPSVQLASFPSSKPSTNTKNNHLPDSKIISAADKNNVLMEREKRWETLDWSEKRTFKVKGREGVYELQEGIFLMCDDFSEADDDKPSSIRLVPLPSTQAPDLEDPPIPTTLHKVDFPISDLTMDPSQDLIVVSEYRPESSHISKAPPTHRYHLLTLSTMKPHPLAKLPTLDFPPFTQAIMDTRQLLQIMGDTLVVQVSKFAPAWVLAGLGFGLGGLGGLGHEEEIVAWNWKTGKVLCRIALPENGWYSSFALLTPTSFLVTSTSNISPILPQETSTMGSIFPPVIQIYSFLPDPNNPIDPTQPLDTDPMDDTTPRPVLLCQLQLPLFENSVSVTAFDVRPDPPFPPNDHDIGDKFRKPFTQNSNKGIMVFELKVIGHGNQNVPDNLPRRERQKSYEIFILREFLIEQAEKGENRLKQAYENGGDLDGLGIRGVEKNLNWDNWGKDNTRFLDAVMKRRSWVCSCSGYRYVSLIPTIRSGGNRLWDNSSNGGNLHNHNNGNHINDELEDETNEIIPPPKKSDLMIFDFSPINVRKLLQKEQIQQQLEVERLLLSNPNEEDSSLHEDQEEEEENYHDIISKRLDLEFDTNVNNISFDEYLSKKSIITLVSKDHKTILPKRNIWKNDLITNLPFIQIRKEYGELANGVMCDDQRIIVVHTQGRLNGDWSTINQEMTTLCM</sequence>
<evidence type="ECO:0000256" key="1">
    <source>
        <dbReference type="SAM" id="MobiDB-lite"/>
    </source>
</evidence>
<name>A0AAX4JXS8_9TREE</name>
<dbReference type="AlphaFoldDB" id="A0AAX4JXS8"/>
<evidence type="ECO:0000259" key="2">
    <source>
        <dbReference type="PROSITE" id="PS50181"/>
    </source>
</evidence>
<evidence type="ECO:0000313" key="4">
    <source>
        <dbReference type="Proteomes" id="UP001355207"/>
    </source>
</evidence>
<dbReference type="InterPro" id="IPR001810">
    <property type="entry name" value="F-box_dom"/>
</dbReference>
<dbReference type="PROSITE" id="PS50181">
    <property type="entry name" value="FBOX"/>
    <property type="match status" value="1"/>
</dbReference>
<feature type="region of interest" description="Disordered" evidence="1">
    <location>
        <begin position="1"/>
        <end position="23"/>
    </location>
</feature>
<keyword evidence="4" id="KW-1185">Reference proteome</keyword>
<dbReference type="RefSeq" id="XP_066076250.1">
    <property type="nucleotide sequence ID" value="XM_066220153.1"/>
</dbReference>
<dbReference type="Proteomes" id="UP001355207">
    <property type="component" value="Chromosome 5"/>
</dbReference>
<dbReference type="EMBL" id="CP144102">
    <property type="protein sequence ID" value="WWC89487.1"/>
    <property type="molecule type" value="Genomic_DNA"/>
</dbReference>
<gene>
    <name evidence="3" type="ORF">L201_004411</name>
</gene>
<accession>A0AAX4JXS8</accession>
<proteinExistence type="predicted"/>
<dbReference type="SUPFAM" id="SSF81383">
    <property type="entry name" value="F-box domain"/>
    <property type="match status" value="1"/>
</dbReference>
<evidence type="ECO:0000313" key="3">
    <source>
        <dbReference type="EMBL" id="WWC89487.1"/>
    </source>
</evidence>
<dbReference type="InterPro" id="IPR036047">
    <property type="entry name" value="F-box-like_dom_sf"/>
</dbReference>
<reference evidence="3 4" key="1">
    <citation type="submission" date="2024-01" db="EMBL/GenBank/DDBJ databases">
        <title>Comparative genomics of Cryptococcus and Kwoniella reveals pathogenesis evolution and contrasting modes of karyotype evolution via chromosome fusion or intercentromeric recombination.</title>
        <authorList>
            <person name="Coelho M.A."/>
            <person name="David-Palma M."/>
            <person name="Shea T."/>
            <person name="Bowers K."/>
            <person name="McGinley-Smith S."/>
            <person name="Mohammad A.W."/>
            <person name="Gnirke A."/>
            <person name="Yurkov A.M."/>
            <person name="Nowrousian M."/>
            <person name="Sun S."/>
            <person name="Cuomo C.A."/>
            <person name="Heitman J."/>
        </authorList>
    </citation>
    <scope>NUCLEOTIDE SEQUENCE [LARGE SCALE GENOMIC DNA]</scope>
    <source>
        <strain evidence="3 4">CBS 6074</strain>
    </source>
</reference>
<organism evidence="3 4">
    <name type="scientific">Kwoniella dendrophila CBS 6074</name>
    <dbReference type="NCBI Taxonomy" id="1295534"/>
    <lineage>
        <taxon>Eukaryota</taxon>
        <taxon>Fungi</taxon>
        <taxon>Dikarya</taxon>
        <taxon>Basidiomycota</taxon>
        <taxon>Agaricomycotina</taxon>
        <taxon>Tremellomycetes</taxon>
        <taxon>Tremellales</taxon>
        <taxon>Cryptococcaceae</taxon>
        <taxon>Kwoniella</taxon>
    </lineage>
</organism>
<dbReference type="GeneID" id="91095081"/>
<dbReference type="Pfam" id="PF00646">
    <property type="entry name" value="F-box"/>
    <property type="match status" value="1"/>
</dbReference>
<feature type="region of interest" description="Disordered" evidence="1">
    <location>
        <begin position="681"/>
        <end position="700"/>
    </location>
</feature>
<feature type="compositionally biased region" description="Low complexity" evidence="1">
    <location>
        <begin position="7"/>
        <end position="22"/>
    </location>
</feature>
<feature type="domain" description="F-box" evidence="2">
    <location>
        <begin position="24"/>
        <end position="70"/>
    </location>
</feature>